<dbReference type="Proteomes" id="UP001238334">
    <property type="component" value="Chromosome"/>
</dbReference>
<reference evidence="1 2" key="1">
    <citation type="submission" date="2023-06" db="EMBL/GenBank/DDBJ databases">
        <title>Parasedimentitalea psychrophila sp. nov., a psychrophilic bacterium isolated from deep-sea sediment.</title>
        <authorList>
            <person name="Li A."/>
        </authorList>
    </citation>
    <scope>NUCLEOTIDE SEQUENCE [LARGE SCALE GENOMIC DNA]</scope>
    <source>
        <strain evidence="1 2">QS115</strain>
    </source>
</reference>
<dbReference type="SUPFAM" id="SSF144266">
    <property type="entry name" value="MPN010-like"/>
    <property type="match status" value="1"/>
</dbReference>
<dbReference type="RefSeq" id="WP_270920387.1">
    <property type="nucleotide sequence ID" value="NZ_CP127247.1"/>
</dbReference>
<gene>
    <name evidence="1" type="ORF">QPJ95_14095</name>
</gene>
<dbReference type="KEGG" id="ppso:QPJ95_14095"/>
<dbReference type="AlphaFoldDB" id="A0A9Y2KW48"/>
<keyword evidence="2" id="KW-1185">Reference proteome</keyword>
<protein>
    <submittedName>
        <fullName evidence="1">Uncharacterized protein</fullName>
    </submittedName>
</protein>
<sequence length="113" mass="13042">MSQPFINKNISLGTILSLITILASLAFAWGQFNTRMEVTEAKLDRLDGQVVALDDFERLERQLEDLGPRLRQVEQRISAQDATLDRILETLVDIRARLDRRSLPLPNYYLENQ</sequence>
<evidence type="ECO:0000313" key="1">
    <source>
        <dbReference type="EMBL" id="WIY23773.1"/>
    </source>
</evidence>
<organism evidence="1 2">
    <name type="scientific">Parasedimentitalea psychrophila</name>
    <dbReference type="NCBI Taxonomy" id="2997337"/>
    <lineage>
        <taxon>Bacteria</taxon>
        <taxon>Pseudomonadati</taxon>
        <taxon>Pseudomonadota</taxon>
        <taxon>Alphaproteobacteria</taxon>
        <taxon>Rhodobacterales</taxon>
        <taxon>Paracoccaceae</taxon>
        <taxon>Parasedimentitalea</taxon>
    </lineage>
</organism>
<proteinExistence type="predicted"/>
<evidence type="ECO:0000313" key="2">
    <source>
        <dbReference type="Proteomes" id="UP001238334"/>
    </source>
</evidence>
<name>A0A9Y2KW48_9RHOB</name>
<accession>A0A9Y2KW48</accession>
<dbReference type="Gene3D" id="6.10.250.40">
    <property type="match status" value="1"/>
</dbReference>
<dbReference type="EMBL" id="CP127247">
    <property type="protein sequence ID" value="WIY23773.1"/>
    <property type="molecule type" value="Genomic_DNA"/>
</dbReference>